<accession>A0A841L3M5</accession>
<dbReference type="Proteomes" id="UP000538147">
    <property type="component" value="Unassembled WGS sequence"/>
</dbReference>
<gene>
    <name evidence="1" type="ORF">FHS79_001605</name>
</gene>
<comment type="caution">
    <text evidence="1">The sequence shown here is derived from an EMBL/GenBank/DDBJ whole genome shotgun (WGS) entry which is preliminary data.</text>
</comment>
<reference evidence="1 2" key="1">
    <citation type="submission" date="2020-08" db="EMBL/GenBank/DDBJ databases">
        <title>Genomic Encyclopedia of Type Strains, Phase IV (KMG-IV): sequencing the most valuable type-strain genomes for metagenomic binning, comparative biology and taxonomic classification.</title>
        <authorList>
            <person name="Goeker M."/>
        </authorList>
    </citation>
    <scope>NUCLEOTIDE SEQUENCE [LARGE SCALE GENOMIC DNA]</scope>
    <source>
        <strain evidence="1 2">DSM 102189</strain>
    </source>
</reference>
<sequence>MSLKFQEELLRGAVFKAAYVQTHAKALPVLGAAPDWASDVTDAGMPAEKRTLHVGLRQLGNCILDAQPAAVHALLLADAGTAAEQEAFRELTPSIGPCIPDGVTLSFSRSVLAGLLAEVAKRRADNG</sequence>
<name>A0A841L3M5_9SPHN</name>
<organism evidence="1 2">
    <name type="scientific">Polymorphobacter multimanifer</name>
    <dbReference type="NCBI Taxonomy" id="1070431"/>
    <lineage>
        <taxon>Bacteria</taxon>
        <taxon>Pseudomonadati</taxon>
        <taxon>Pseudomonadota</taxon>
        <taxon>Alphaproteobacteria</taxon>
        <taxon>Sphingomonadales</taxon>
        <taxon>Sphingosinicellaceae</taxon>
        <taxon>Polymorphobacter</taxon>
    </lineage>
</organism>
<dbReference type="EMBL" id="JACIIV010000010">
    <property type="protein sequence ID" value="MBB6227439.1"/>
    <property type="molecule type" value="Genomic_DNA"/>
</dbReference>
<protein>
    <submittedName>
        <fullName evidence="1">Uncharacterized protein</fullName>
    </submittedName>
</protein>
<evidence type="ECO:0000313" key="2">
    <source>
        <dbReference type="Proteomes" id="UP000538147"/>
    </source>
</evidence>
<keyword evidence="2" id="KW-1185">Reference proteome</keyword>
<evidence type="ECO:0000313" key="1">
    <source>
        <dbReference type="EMBL" id="MBB6227439.1"/>
    </source>
</evidence>
<dbReference type="AlphaFoldDB" id="A0A841L3M5"/>
<proteinExistence type="predicted"/>
<dbReference type="RefSeq" id="WP_188945609.1">
    <property type="nucleotide sequence ID" value="NZ_BMOX01000033.1"/>
</dbReference>